<dbReference type="SUPFAM" id="SSF51445">
    <property type="entry name" value="(Trans)glycosidases"/>
    <property type="match status" value="1"/>
</dbReference>
<reference evidence="2" key="1">
    <citation type="submission" date="2021-01" db="EMBL/GenBank/DDBJ databases">
        <title>Whole genome shotgun sequence of Actinoplanes nipponensis NBRC 14063.</title>
        <authorList>
            <person name="Komaki H."/>
            <person name="Tamura T."/>
        </authorList>
    </citation>
    <scope>NUCLEOTIDE SEQUENCE</scope>
    <source>
        <strain evidence="2">NBRC 14063</strain>
    </source>
</reference>
<keyword evidence="3" id="KW-1185">Reference proteome</keyword>
<feature type="chain" id="PRO_5037161861" evidence="1">
    <location>
        <begin position="25"/>
        <end position="340"/>
    </location>
</feature>
<dbReference type="RefSeq" id="WP_203762455.1">
    <property type="nucleotide sequence ID" value="NZ_BAAAYJ010000042.1"/>
</dbReference>
<gene>
    <name evidence="2" type="ORF">Ani05nite_00280</name>
</gene>
<protein>
    <submittedName>
        <fullName evidence="2">Uncharacterized protein</fullName>
    </submittedName>
</protein>
<dbReference type="AlphaFoldDB" id="A0A919JGS8"/>
<name>A0A919JGS8_9ACTN</name>
<accession>A0A919JGS8</accession>
<evidence type="ECO:0000256" key="1">
    <source>
        <dbReference type="SAM" id="SignalP"/>
    </source>
</evidence>
<feature type="signal peptide" evidence="1">
    <location>
        <begin position="1"/>
        <end position="24"/>
    </location>
</feature>
<sequence>MTFKLAYVLTLTLAALPLAGCGSAGDDRPARACPAGTPAALTPYPGPAGWIQGATWAPTADPAGDLRRMRDGYGIDTVNVYGLETWSGARLEALFTALAELGMRAVVRLEAYDPATFAFRPEDAAQVLARHRELLDRARGRPVAYLALNMPVDDPRVQARLGGVNSPLSVARQVAYARTLVGLVRPHAGGAPIFLGLFYGWDGSYRVPSYRDSGADGYVLTSYSYPGARVAQAGSGPDELIDAPRLRAVADRAVAAHPGAPLIVEYGFQTLAAQNAMPDQTAGLVADVTVKRAALRATTHFYCSRYPAVIGTTYFGYNIVKAEGNPPRTLDYGLINPPGR</sequence>
<comment type="caution">
    <text evidence="2">The sequence shown here is derived from an EMBL/GenBank/DDBJ whole genome shotgun (WGS) entry which is preliminary data.</text>
</comment>
<dbReference type="EMBL" id="BOMQ01000002">
    <property type="protein sequence ID" value="GIE46494.1"/>
    <property type="molecule type" value="Genomic_DNA"/>
</dbReference>
<dbReference type="Proteomes" id="UP000647172">
    <property type="component" value="Unassembled WGS sequence"/>
</dbReference>
<evidence type="ECO:0000313" key="3">
    <source>
        <dbReference type="Proteomes" id="UP000647172"/>
    </source>
</evidence>
<dbReference type="InterPro" id="IPR017853">
    <property type="entry name" value="GH"/>
</dbReference>
<keyword evidence="1" id="KW-0732">Signal</keyword>
<evidence type="ECO:0000313" key="2">
    <source>
        <dbReference type="EMBL" id="GIE46494.1"/>
    </source>
</evidence>
<organism evidence="2 3">
    <name type="scientific">Actinoplanes nipponensis</name>
    <dbReference type="NCBI Taxonomy" id="135950"/>
    <lineage>
        <taxon>Bacteria</taxon>
        <taxon>Bacillati</taxon>
        <taxon>Actinomycetota</taxon>
        <taxon>Actinomycetes</taxon>
        <taxon>Micromonosporales</taxon>
        <taxon>Micromonosporaceae</taxon>
        <taxon>Actinoplanes</taxon>
    </lineage>
</organism>
<proteinExistence type="predicted"/>